<feature type="transmembrane region" description="Helical" evidence="16">
    <location>
        <begin position="275"/>
        <end position="298"/>
    </location>
</feature>
<evidence type="ECO:0000256" key="4">
    <source>
        <dbReference type="ARBA" id="ARBA00022568"/>
    </source>
</evidence>
<dbReference type="SMART" id="SM00054">
    <property type="entry name" value="EFh"/>
    <property type="match status" value="2"/>
</dbReference>
<dbReference type="InterPro" id="IPR002048">
    <property type="entry name" value="EF_hand_dom"/>
</dbReference>
<evidence type="ECO:0000256" key="8">
    <source>
        <dbReference type="ARBA" id="ARBA00022882"/>
    </source>
</evidence>
<dbReference type="AlphaFoldDB" id="A0A7S1ASU5"/>
<keyword evidence="12" id="KW-0325">Glycoprotein</keyword>
<evidence type="ECO:0000256" key="2">
    <source>
        <dbReference type="ARBA" id="ARBA00022448"/>
    </source>
</evidence>
<evidence type="ECO:0000256" key="15">
    <source>
        <dbReference type="SAM" id="MobiDB-lite"/>
    </source>
</evidence>
<evidence type="ECO:0000256" key="10">
    <source>
        <dbReference type="ARBA" id="ARBA00023065"/>
    </source>
</evidence>
<keyword evidence="2" id="KW-0813">Transport</keyword>
<keyword evidence="4" id="KW-0109">Calcium transport</keyword>
<dbReference type="InterPro" id="IPR005821">
    <property type="entry name" value="Ion_trans_dom"/>
</dbReference>
<comment type="subcellular location">
    <subcellularLocation>
        <location evidence="1">Membrane</location>
        <topology evidence="1">Multi-pass membrane protein</topology>
    </subcellularLocation>
</comment>
<feature type="transmembrane region" description="Helical" evidence="16">
    <location>
        <begin position="218"/>
        <end position="239"/>
    </location>
</feature>
<dbReference type="SUPFAM" id="SSF47473">
    <property type="entry name" value="EF-hand"/>
    <property type="match status" value="1"/>
</dbReference>
<evidence type="ECO:0000256" key="6">
    <source>
        <dbReference type="ARBA" id="ARBA00022692"/>
    </source>
</evidence>
<keyword evidence="13" id="KW-0407">Ion channel</keyword>
<dbReference type="InterPro" id="IPR011992">
    <property type="entry name" value="EF-hand-dom_pair"/>
</dbReference>
<evidence type="ECO:0000256" key="7">
    <source>
        <dbReference type="ARBA" id="ARBA00022837"/>
    </source>
</evidence>
<sequence>MRGPIMDPRVAEMLTALQDMHETQDEELKMCLGDLHAQQLAAHRLCVDAVLKRHRDMAESAEGRLKEWCFELCKPHGAAPVAKSLGDLSDPGPHFAGDPEVCESLGLTSASPTRHTNGRGSDESERAFFTSSTCGSLESTVTTTPMSRQEGEFKHRPSLLSVTSSARGGSRARIRESYNEAQQRQLKHRSLSTHCVEKFDSWAGDLNRKPPRFETLKMLVESLPFTMFSASIIILNAAFTGYEADVAMKSALVRYDKHVASGLGGAVPLMNDDPAWHIIVNTTFTALLSLELLMRILVYEWSFWMGPDRVWNCLDAILVMSSLVEAVFVTSGFNASYIRVLRLLRMIRTLRIVRVMRHFRVFRQLRVMMLAIMHSMIALMWAIVLLIIIIFLFGVIFILGAEDYVRGAIADDRLVWEIRQEFASMPRVLLTLFAIVTGGLNWSNTEFILRNISSFYGLLLLLYVSLMLLAMMNIVTGIFVNDAIESTQTDVDLQAQAELEKTNRTMNELKRLFREFDSDGSETITLEEFTEHLEDEGIKTMLGVLEIEVADAIAFFDVLDVDNTEELDIDEFVMGCIYLKGAAKMVNVATLMRENKLMMSQSMKQACKVEDRVTQLAEQIEHVLYGPEHLRNLGVGSQQNSIDQPYEMDPGMS</sequence>
<dbReference type="PROSITE" id="PS50222">
    <property type="entry name" value="EF_HAND_2"/>
    <property type="match status" value="2"/>
</dbReference>
<evidence type="ECO:0000256" key="3">
    <source>
        <dbReference type="ARBA" id="ARBA00022553"/>
    </source>
</evidence>
<evidence type="ECO:0000256" key="5">
    <source>
        <dbReference type="ARBA" id="ARBA00022673"/>
    </source>
</evidence>
<evidence type="ECO:0000313" key="18">
    <source>
        <dbReference type="EMBL" id="CAD8864152.1"/>
    </source>
</evidence>
<feature type="domain" description="EF-hand" evidence="17">
    <location>
        <begin position="504"/>
        <end position="539"/>
    </location>
</feature>
<feature type="coiled-coil region" evidence="14">
    <location>
        <begin position="492"/>
        <end position="519"/>
    </location>
</feature>
<feature type="compositionally biased region" description="Polar residues" evidence="15">
    <location>
        <begin position="129"/>
        <end position="147"/>
    </location>
</feature>
<evidence type="ECO:0000256" key="11">
    <source>
        <dbReference type="ARBA" id="ARBA00023136"/>
    </source>
</evidence>
<evidence type="ECO:0000259" key="17">
    <source>
        <dbReference type="PROSITE" id="PS50222"/>
    </source>
</evidence>
<evidence type="ECO:0000256" key="12">
    <source>
        <dbReference type="ARBA" id="ARBA00023180"/>
    </source>
</evidence>
<proteinExistence type="predicted"/>
<keyword evidence="3" id="KW-0597">Phosphoprotein</keyword>
<dbReference type="GO" id="GO:0005509">
    <property type="term" value="F:calcium ion binding"/>
    <property type="evidence" value="ECO:0007669"/>
    <property type="project" value="InterPro"/>
</dbReference>
<feature type="transmembrane region" description="Helical" evidence="16">
    <location>
        <begin position="455"/>
        <end position="480"/>
    </location>
</feature>
<keyword evidence="10" id="KW-0406">Ion transport</keyword>
<keyword evidence="9 16" id="KW-1133">Transmembrane helix</keyword>
<feature type="transmembrane region" description="Helical" evidence="16">
    <location>
        <begin position="310"/>
        <end position="330"/>
    </location>
</feature>
<feature type="domain" description="EF-hand" evidence="17">
    <location>
        <begin position="547"/>
        <end position="582"/>
    </location>
</feature>
<dbReference type="Gene3D" id="1.10.238.10">
    <property type="entry name" value="EF-hand"/>
    <property type="match status" value="1"/>
</dbReference>
<name>A0A7S1ASU5_NOCSC</name>
<dbReference type="EMBL" id="HBFQ01054160">
    <property type="protein sequence ID" value="CAD8864152.1"/>
    <property type="molecule type" value="Transcribed_RNA"/>
</dbReference>
<dbReference type="Gene3D" id="1.20.120.350">
    <property type="entry name" value="Voltage-gated potassium channels. Chain C"/>
    <property type="match status" value="1"/>
</dbReference>
<dbReference type="CDD" id="cd00051">
    <property type="entry name" value="EFh"/>
    <property type="match status" value="1"/>
</dbReference>
<feature type="transmembrane region" description="Helical" evidence="16">
    <location>
        <begin position="424"/>
        <end position="443"/>
    </location>
</feature>
<dbReference type="GO" id="GO:0008331">
    <property type="term" value="F:high voltage-gated calcium channel activity"/>
    <property type="evidence" value="ECO:0007669"/>
    <property type="project" value="TreeGrafter"/>
</dbReference>
<evidence type="ECO:0000256" key="13">
    <source>
        <dbReference type="ARBA" id="ARBA00023303"/>
    </source>
</evidence>
<feature type="compositionally biased region" description="Polar residues" evidence="15">
    <location>
        <begin position="106"/>
        <end position="119"/>
    </location>
</feature>
<evidence type="ECO:0000256" key="9">
    <source>
        <dbReference type="ARBA" id="ARBA00022989"/>
    </source>
</evidence>
<feature type="transmembrane region" description="Helical" evidence="16">
    <location>
        <begin position="377"/>
        <end position="399"/>
    </location>
</feature>
<protein>
    <recommendedName>
        <fullName evidence="17">EF-hand domain-containing protein</fullName>
    </recommendedName>
</protein>
<dbReference type="PANTHER" id="PTHR45628:SF7">
    <property type="entry name" value="VOLTAGE-DEPENDENT CALCIUM CHANNEL TYPE A SUBUNIT ALPHA-1"/>
    <property type="match status" value="1"/>
</dbReference>
<accession>A0A7S1ASU5</accession>
<dbReference type="GO" id="GO:0098703">
    <property type="term" value="P:calcium ion import across plasma membrane"/>
    <property type="evidence" value="ECO:0007669"/>
    <property type="project" value="TreeGrafter"/>
</dbReference>
<keyword evidence="11 16" id="KW-0472">Membrane</keyword>
<dbReference type="PANTHER" id="PTHR45628">
    <property type="entry name" value="VOLTAGE-DEPENDENT CALCIUM CHANNEL TYPE A SUBUNIT ALPHA-1"/>
    <property type="match status" value="1"/>
</dbReference>
<evidence type="ECO:0000256" key="1">
    <source>
        <dbReference type="ARBA" id="ARBA00004141"/>
    </source>
</evidence>
<reference evidence="18" key="1">
    <citation type="submission" date="2021-01" db="EMBL/GenBank/DDBJ databases">
        <authorList>
            <person name="Corre E."/>
            <person name="Pelletier E."/>
            <person name="Niang G."/>
            <person name="Scheremetjew M."/>
            <person name="Finn R."/>
            <person name="Kale V."/>
            <person name="Holt S."/>
            <person name="Cochrane G."/>
            <person name="Meng A."/>
            <person name="Brown T."/>
            <person name="Cohen L."/>
        </authorList>
    </citation>
    <scope>NUCLEOTIDE SEQUENCE</scope>
</reference>
<dbReference type="GO" id="GO:0005891">
    <property type="term" value="C:voltage-gated calcium channel complex"/>
    <property type="evidence" value="ECO:0007669"/>
    <property type="project" value="TreeGrafter"/>
</dbReference>
<evidence type="ECO:0000256" key="14">
    <source>
        <dbReference type="SAM" id="Coils"/>
    </source>
</evidence>
<dbReference type="SUPFAM" id="SSF81324">
    <property type="entry name" value="Voltage-gated potassium channels"/>
    <property type="match status" value="1"/>
</dbReference>
<dbReference type="Pfam" id="PF00520">
    <property type="entry name" value="Ion_trans"/>
    <property type="match status" value="1"/>
</dbReference>
<gene>
    <name evidence="18" type="ORF">NSCI0253_LOCUS38507</name>
</gene>
<organism evidence="18">
    <name type="scientific">Noctiluca scintillans</name>
    <name type="common">Sea sparkle</name>
    <name type="synonym">Red tide dinoflagellate</name>
    <dbReference type="NCBI Taxonomy" id="2966"/>
    <lineage>
        <taxon>Eukaryota</taxon>
        <taxon>Sar</taxon>
        <taxon>Alveolata</taxon>
        <taxon>Dinophyceae</taxon>
        <taxon>Noctilucales</taxon>
        <taxon>Noctilucaceae</taxon>
        <taxon>Noctiluca</taxon>
    </lineage>
</organism>
<dbReference type="InterPro" id="IPR027359">
    <property type="entry name" value="Volt_channel_dom_sf"/>
</dbReference>
<dbReference type="Gene3D" id="1.10.287.70">
    <property type="match status" value="1"/>
</dbReference>
<dbReference type="InterPro" id="IPR050599">
    <property type="entry name" value="VDCC_alpha-1_subunit"/>
</dbReference>
<keyword evidence="7" id="KW-0106">Calcium</keyword>
<evidence type="ECO:0000256" key="16">
    <source>
        <dbReference type="SAM" id="Phobius"/>
    </source>
</evidence>
<keyword evidence="8" id="KW-0851">Voltage-gated channel</keyword>
<keyword evidence="6 16" id="KW-0812">Transmembrane</keyword>
<feature type="region of interest" description="Disordered" evidence="15">
    <location>
        <begin position="92"/>
        <end position="173"/>
    </location>
</feature>
<keyword evidence="5" id="KW-0107">Calcium channel</keyword>
<keyword evidence="14" id="KW-0175">Coiled coil</keyword>